<comment type="caution">
    <text evidence="2">The sequence shown here is derived from an EMBL/GenBank/DDBJ whole genome shotgun (WGS) entry which is preliminary data.</text>
</comment>
<reference evidence="2" key="1">
    <citation type="submission" date="2023-03" db="EMBL/GenBank/DDBJ databases">
        <title>MT1 and MT2 Draft Genomes of Novel Species.</title>
        <authorList>
            <person name="Venkateswaran K."/>
        </authorList>
    </citation>
    <scope>NUCLEOTIDE SEQUENCE</scope>
    <source>
        <strain evidence="2">F6_3S_P_1C</strain>
    </source>
</reference>
<name>A0ABT8J8F2_9BACL</name>
<protein>
    <recommendedName>
        <fullName evidence="4">Lipoprotein</fullName>
    </recommendedName>
</protein>
<evidence type="ECO:0008006" key="4">
    <source>
        <dbReference type="Google" id="ProtNLM"/>
    </source>
</evidence>
<gene>
    <name evidence="2" type="ORF">P5G61_08990</name>
</gene>
<feature type="compositionally biased region" description="Low complexity" evidence="1">
    <location>
        <begin position="28"/>
        <end position="44"/>
    </location>
</feature>
<feature type="region of interest" description="Disordered" evidence="1">
    <location>
        <begin position="21"/>
        <end position="44"/>
    </location>
</feature>
<keyword evidence="3" id="KW-1185">Reference proteome</keyword>
<evidence type="ECO:0000313" key="2">
    <source>
        <dbReference type="EMBL" id="MDN4601356.1"/>
    </source>
</evidence>
<evidence type="ECO:0000256" key="1">
    <source>
        <dbReference type="SAM" id="MobiDB-lite"/>
    </source>
</evidence>
<sequence length="248" mass="27081">MLAPSVLLLSVLLACNNQQDAGAKTPGNNINQQTTNHSSTSTLEQNPSVVISSLFSKSSLSDSIVIDSINEDRSIRAEQQTDKGTLLMVSNGKEERGHLNVSSTQGQEGDQSFQSNYSINYKYDGQDKVLLELPAYIFIQPSDKKLKFVKVSFKDADVYALTPQYKTGHGLEAYVLAIDKQSGDASPLEIVKDGHVFKTLLYSESEPVLNVENDSLVVHSPIGAGTPKEDAKDVLYKLNLSTKQLISE</sequence>
<dbReference type="EMBL" id="JAROCD010000004">
    <property type="protein sequence ID" value="MDN4601356.1"/>
    <property type="molecule type" value="Genomic_DNA"/>
</dbReference>
<proteinExistence type="predicted"/>
<accession>A0ABT8J8F2</accession>
<dbReference type="Proteomes" id="UP001174205">
    <property type="component" value="Unassembled WGS sequence"/>
</dbReference>
<evidence type="ECO:0000313" key="3">
    <source>
        <dbReference type="Proteomes" id="UP001174205"/>
    </source>
</evidence>
<organism evidence="2 3">
    <name type="scientific">Paenibacillus vandeheii</name>
    <dbReference type="NCBI Taxonomy" id="3035917"/>
    <lineage>
        <taxon>Bacteria</taxon>
        <taxon>Bacillati</taxon>
        <taxon>Bacillota</taxon>
        <taxon>Bacilli</taxon>
        <taxon>Bacillales</taxon>
        <taxon>Paenibacillaceae</taxon>
        <taxon>Paenibacillus</taxon>
    </lineage>
</organism>
<dbReference type="RefSeq" id="WP_301246144.1">
    <property type="nucleotide sequence ID" value="NZ_JAROCD010000004.1"/>
</dbReference>